<dbReference type="Proteomes" id="UP001481413">
    <property type="component" value="Unassembled WGS sequence"/>
</dbReference>
<gene>
    <name evidence="1" type="ORF">NBRC116585_26860</name>
</gene>
<proteinExistence type="predicted"/>
<keyword evidence="2" id="KW-1185">Reference proteome</keyword>
<evidence type="ECO:0000313" key="2">
    <source>
        <dbReference type="Proteomes" id="UP001481413"/>
    </source>
</evidence>
<name>A0ABQ0A2E7_9GAMM</name>
<dbReference type="EMBL" id="BAABWH010000008">
    <property type="protein sequence ID" value="GAA6146568.1"/>
    <property type="molecule type" value="Genomic_DNA"/>
</dbReference>
<organism evidence="1 2">
    <name type="scientific">Thalassolituus maritimus</name>
    <dbReference type="NCBI Taxonomy" id="484498"/>
    <lineage>
        <taxon>Bacteria</taxon>
        <taxon>Pseudomonadati</taxon>
        <taxon>Pseudomonadota</taxon>
        <taxon>Gammaproteobacteria</taxon>
        <taxon>Oceanospirillales</taxon>
        <taxon>Oceanospirillaceae</taxon>
        <taxon>Thalassolituus</taxon>
    </lineage>
</organism>
<accession>A0ABQ0A2E7</accession>
<reference evidence="1 2" key="1">
    <citation type="submission" date="2024-04" db="EMBL/GenBank/DDBJ databases">
        <title>Draft genome sequence of Thalassolituus maritimus NBRC 116585.</title>
        <authorList>
            <person name="Miyakawa T."/>
            <person name="Kusuya Y."/>
            <person name="Miura T."/>
        </authorList>
    </citation>
    <scope>NUCLEOTIDE SEQUENCE [LARGE SCALE GENOMIC DNA]</scope>
    <source>
        <strain evidence="1 2">5NW40-0001</strain>
    </source>
</reference>
<dbReference type="RefSeq" id="WP_353295788.1">
    <property type="nucleotide sequence ID" value="NZ_BAABWH010000008.1"/>
</dbReference>
<protein>
    <submittedName>
        <fullName evidence="1">Uncharacterized protein</fullName>
    </submittedName>
</protein>
<evidence type="ECO:0000313" key="1">
    <source>
        <dbReference type="EMBL" id="GAA6146568.1"/>
    </source>
</evidence>
<sequence>MLFSLKASAGFSTLQTTAGILISGILTGTALHYLPDVLDQADREVTRYAASAETVHDEIWSTYEEAQGINAKSRRETVRHGFSAVNDLVASPLGGYCFDPREPAKPLQDCPLVTADQSR</sequence>
<comment type="caution">
    <text evidence="1">The sequence shown here is derived from an EMBL/GenBank/DDBJ whole genome shotgun (WGS) entry which is preliminary data.</text>
</comment>